<dbReference type="PANTHER" id="PTHR22916:SF51">
    <property type="entry name" value="GLYCOSYLTRANSFERASE EPSH-RELATED"/>
    <property type="match status" value="1"/>
</dbReference>
<evidence type="ECO:0000256" key="1">
    <source>
        <dbReference type="ARBA" id="ARBA00022676"/>
    </source>
</evidence>
<dbReference type="EMBL" id="QROF01000013">
    <property type="protein sequence ID" value="RHL02387.1"/>
    <property type="molecule type" value="Genomic_DNA"/>
</dbReference>
<dbReference type="PANTHER" id="PTHR22916">
    <property type="entry name" value="GLYCOSYLTRANSFERASE"/>
    <property type="match status" value="1"/>
</dbReference>
<dbReference type="GO" id="GO:0016757">
    <property type="term" value="F:glycosyltransferase activity"/>
    <property type="evidence" value="ECO:0007669"/>
    <property type="project" value="UniProtKB-KW"/>
</dbReference>
<dbReference type="Gene3D" id="3.90.550.10">
    <property type="entry name" value="Spore Coat Polysaccharide Biosynthesis Protein SpsA, Chain A"/>
    <property type="match status" value="1"/>
</dbReference>
<accession>A0A415I421</accession>
<reference evidence="4 5" key="1">
    <citation type="submission" date="2018-08" db="EMBL/GenBank/DDBJ databases">
        <title>A genome reference for cultivated species of the human gut microbiota.</title>
        <authorList>
            <person name="Zou Y."/>
            <person name="Xue W."/>
            <person name="Luo G."/>
        </authorList>
    </citation>
    <scope>NUCLEOTIDE SEQUENCE [LARGE SCALE GENOMIC DNA]</scope>
    <source>
        <strain evidence="4 5">AF39-14AC</strain>
    </source>
</reference>
<feature type="domain" description="Glycosyltransferase 2-like" evidence="3">
    <location>
        <begin position="11"/>
        <end position="150"/>
    </location>
</feature>
<dbReference type="InterPro" id="IPR001173">
    <property type="entry name" value="Glyco_trans_2-like"/>
</dbReference>
<dbReference type="SUPFAM" id="SSF53448">
    <property type="entry name" value="Nucleotide-diphospho-sugar transferases"/>
    <property type="match status" value="1"/>
</dbReference>
<evidence type="ECO:0000313" key="5">
    <source>
        <dbReference type="Proteomes" id="UP000286181"/>
    </source>
</evidence>
<protein>
    <submittedName>
        <fullName evidence="4">Glycosyltransferase</fullName>
    </submittedName>
</protein>
<dbReference type="Proteomes" id="UP000286181">
    <property type="component" value="Unassembled WGS sequence"/>
</dbReference>
<sequence>MDRYLRKNCISIIVPVYMVEQYLNRCVNSIINQTYGNLEILLVDDGSLDDCPSMCDIWAKKDERIKVIHKKNGGLSDARNKGIDEATGEYLLFVDSDDYLEEDACEKLLCTMKKTDADFVVGVIREIRDNNIFYQKRTNIENNIVYTNKEFIIKSIDANEWYAPSVINLYKTAFINQHSLKFKIGLLHEDVEMLPRVYLAADKIGYIDYPFYNYEIREQSIMTSDNREKKVDSINYIYAEWKKEFDTIVDKELKSKMYGALIKYYLHTCRQLKIKRWTIPEVDFKFALSYALNLKEKIKVIFFEVLPNLYISLGNQD</sequence>
<organism evidence="4 5">
    <name type="scientific">Agathobacter rectalis</name>
    <dbReference type="NCBI Taxonomy" id="39491"/>
    <lineage>
        <taxon>Bacteria</taxon>
        <taxon>Bacillati</taxon>
        <taxon>Bacillota</taxon>
        <taxon>Clostridia</taxon>
        <taxon>Lachnospirales</taxon>
        <taxon>Lachnospiraceae</taxon>
        <taxon>Agathobacter</taxon>
    </lineage>
</organism>
<gene>
    <name evidence="4" type="ORF">DW038_13175</name>
</gene>
<dbReference type="CDD" id="cd00761">
    <property type="entry name" value="Glyco_tranf_GTA_type"/>
    <property type="match status" value="1"/>
</dbReference>
<dbReference type="AlphaFoldDB" id="A0A415I421"/>
<dbReference type="Pfam" id="PF00535">
    <property type="entry name" value="Glycos_transf_2"/>
    <property type="match status" value="1"/>
</dbReference>
<keyword evidence="1" id="KW-0328">Glycosyltransferase</keyword>
<comment type="caution">
    <text evidence="4">The sequence shown here is derived from an EMBL/GenBank/DDBJ whole genome shotgun (WGS) entry which is preliminary data.</text>
</comment>
<evidence type="ECO:0000256" key="2">
    <source>
        <dbReference type="ARBA" id="ARBA00022679"/>
    </source>
</evidence>
<keyword evidence="2 4" id="KW-0808">Transferase</keyword>
<dbReference type="InterPro" id="IPR029044">
    <property type="entry name" value="Nucleotide-diphossugar_trans"/>
</dbReference>
<proteinExistence type="predicted"/>
<dbReference type="RefSeq" id="WP_118372340.1">
    <property type="nucleotide sequence ID" value="NZ_QROF01000013.1"/>
</dbReference>
<evidence type="ECO:0000313" key="4">
    <source>
        <dbReference type="EMBL" id="RHL02387.1"/>
    </source>
</evidence>
<name>A0A415I421_9FIRM</name>
<evidence type="ECO:0000259" key="3">
    <source>
        <dbReference type="Pfam" id="PF00535"/>
    </source>
</evidence>